<sequence>MRSWTTPCTTTPAPCPARPGRRRSGATLHCLPGRAVGEILGMVIGLNEPSARTHETLGGELAGG</sequence>
<keyword evidence="3" id="KW-1185">Reference proteome</keyword>
<protein>
    <submittedName>
        <fullName evidence="2">Uncharacterized protein</fullName>
    </submittedName>
</protein>
<gene>
    <name evidence="2" type="ORF">ROS62_05490</name>
</gene>
<reference evidence="2" key="1">
    <citation type="submission" date="2024-05" db="EMBL/GenBank/DDBJ databases">
        <title>30 novel species of actinomycetes from the DSMZ collection.</title>
        <authorList>
            <person name="Nouioui I."/>
        </authorList>
    </citation>
    <scope>NUCLEOTIDE SEQUENCE</scope>
    <source>
        <strain evidence="2">DSM 41972</strain>
    </source>
</reference>
<evidence type="ECO:0000256" key="1">
    <source>
        <dbReference type="SAM" id="MobiDB-lite"/>
    </source>
</evidence>
<proteinExistence type="predicted"/>
<comment type="caution">
    <text evidence="2">The sequence shown here is derived from an EMBL/GenBank/DDBJ whole genome shotgun (WGS) entry which is preliminary data.</text>
</comment>
<dbReference type="EMBL" id="JAVSGH010000004">
    <property type="protein sequence ID" value="MDT3724369.1"/>
    <property type="molecule type" value="Genomic_DNA"/>
</dbReference>
<evidence type="ECO:0000313" key="2">
    <source>
        <dbReference type="EMBL" id="MDT3724369.1"/>
    </source>
</evidence>
<dbReference type="Proteomes" id="UP001181313">
    <property type="component" value="Unassembled WGS sequence"/>
</dbReference>
<feature type="compositionally biased region" description="Low complexity" evidence="1">
    <location>
        <begin position="1"/>
        <end position="12"/>
    </location>
</feature>
<evidence type="ECO:0000313" key="3">
    <source>
        <dbReference type="Proteomes" id="UP001181313"/>
    </source>
</evidence>
<feature type="region of interest" description="Disordered" evidence="1">
    <location>
        <begin position="1"/>
        <end position="26"/>
    </location>
</feature>
<accession>A0ABU3HUJ5</accession>
<name>A0ABU3HUJ5_9ACTN</name>
<organism evidence="2 3">
    <name type="scientific">Streptomyces althioticus subsp. attaecolombicae</name>
    <dbReference type="NCBI Taxonomy" id="3075534"/>
    <lineage>
        <taxon>Bacteria</taxon>
        <taxon>Bacillati</taxon>
        <taxon>Actinomycetota</taxon>
        <taxon>Actinomycetes</taxon>
        <taxon>Kitasatosporales</taxon>
        <taxon>Streptomycetaceae</taxon>
        <taxon>Streptomyces</taxon>
        <taxon>Streptomyces althioticus group</taxon>
    </lineage>
</organism>
<dbReference type="RefSeq" id="WP_093548356.1">
    <property type="nucleotide sequence ID" value="NZ_JAVSGH010000004.1"/>
</dbReference>